<dbReference type="InterPro" id="IPR056511">
    <property type="entry name" value="IDM1_C"/>
</dbReference>
<dbReference type="PANTHER" id="PTHR47025">
    <property type="entry name" value="AUTOIMMUNE REGULATOR"/>
    <property type="match status" value="1"/>
</dbReference>
<feature type="domain" description="PHD-type" evidence="8">
    <location>
        <begin position="622"/>
        <end position="667"/>
    </location>
</feature>
<sequence length="989" mass="109720">MKRELAFALGVQSQLASPLGRTRSSQAQSQSTVELSHCNGGPQSEGVSNKRLKVSSLIVYTRRGKPKNGVSEDLKVEQLENSEELNLEAVPWDAQERETVVANGAIEGQCNGVSRKSMTEEELTIDEAGLVDVLVEEDLAPPCERAELCGELRVDSEEGLVDVVIREDSRRLGSFFSKGGGDAVFLGGSPGPSRRFTRSFVNEDEVAANGVGNEAPSNVDRGPHEMASPENLQLKMSGTKNVQNKKLQTVRDLFETGLLEGVTVVYMAGVNKAPGLRGTIMDGGILCSCSNCEGRRVIPPSQFEIHACKVYRRAAQYICLENGKSLLEVLKACRRAPVNLLEATVQRIIYSLPAEKTFTCRGCKGTFPPSSFARTGHFCSSCAELRKSQDSQSITIHSMEKKSSRSANAVLTLDSPVSPVTSFSTQDNGQWMHKRRSKDEQLISKSPEIVSAYPRRAHLRLVAKSPEALLISKSSRSASPCISRKQKSRIKMMDKSWRSVPRMKLSKVASTSISSPRRTQWKITIKDQRLHRLVFDKDGLPDGTALAYYSRGQKLLEGYKQGFGIFCKCCNSEVSASQFEAHAGWSSRKKPYSNIYTSNGVSLHELAISLSKGRRYSAKDNDNLCTICADGGNLLLCDGCPRAFHRECASLTTIPRGDWYCHYCQNMFHREKFVNENALAAGRVSGVDPIEDISKRCIRIVRNIGTEISGCVLCGCYDFSKSGFGPRTIILCDQCEQEFHIGCLREHKMANLKELPKGKWFCSRDCNRIHSTLQNLVTRGAEKLQDSFLDNIKKKHEEKGLDMVDNLNVSWRLLSGSFASPESRRLLSEAVAIFHECFDPIVDWMSGRDLIPSMVYGRSTRGQEYGGMYCAVLIVNSVVVSAGIFRVFGRELAELPLVATSKENHNKGYFQLLFSCIEKLLAFLNVRSLVLPAAVEAESIWTNRFGFKRITAEELTKYKKMGCQMVTFQGTSMLKKPVPQYRLASNGEL</sequence>
<proteinExistence type="predicted"/>
<dbReference type="InterPro" id="IPR059153">
    <property type="entry name" value="NSD_PHD-1st"/>
</dbReference>
<keyword evidence="5" id="KW-0539">Nucleus</keyword>
<dbReference type="GO" id="GO:0003682">
    <property type="term" value="F:chromatin binding"/>
    <property type="evidence" value="ECO:0007669"/>
    <property type="project" value="TreeGrafter"/>
</dbReference>
<protein>
    <submittedName>
        <fullName evidence="10">Uncharacterized protein LOC116207830 isoform X1</fullName>
    </submittedName>
</protein>
<keyword evidence="4" id="KW-0862">Zinc</keyword>
<dbReference type="InterPro" id="IPR013083">
    <property type="entry name" value="Znf_RING/FYVE/PHD"/>
</dbReference>
<dbReference type="InterPro" id="IPR011011">
    <property type="entry name" value="Znf_FYVE_PHD"/>
</dbReference>
<dbReference type="InterPro" id="IPR019787">
    <property type="entry name" value="Znf_PHD-finger"/>
</dbReference>
<keyword evidence="2" id="KW-0479">Metal-binding</keyword>
<dbReference type="PROSITE" id="PS50016">
    <property type="entry name" value="ZF_PHD_2"/>
    <property type="match status" value="1"/>
</dbReference>
<keyword evidence="9" id="KW-1185">Reference proteome</keyword>
<evidence type="ECO:0000256" key="3">
    <source>
        <dbReference type="ARBA" id="ARBA00022771"/>
    </source>
</evidence>
<dbReference type="GO" id="GO:0000977">
    <property type="term" value="F:RNA polymerase II transcription regulatory region sequence-specific DNA binding"/>
    <property type="evidence" value="ECO:0007669"/>
    <property type="project" value="TreeGrafter"/>
</dbReference>
<dbReference type="InterPro" id="IPR016181">
    <property type="entry name" value="Acyl_CoA_acyltransferase"/>
</dbReference>
<evidence type="ECO:0000256" key="1">
    <source>
        <dbReference type="ARBA" id="ARBA00004123"/>
    </source>
</evidence>
<comment type="subcellular location">
    <subcellularLocation>
        <location evidence="1">Nucleus</location>
    </subcellularLocation>
</comment>
<keyword evidence="3 6" id="KW-0863">Zinc-finger</keyword>
<dbReference type="Pfam" id="PF23209">
    <property type="entry name" value="IDM1_C"/>
    <property type="match status" value="1"/>
</dbReference>
<dbReference type="RefSeq" id="XP_031396783.1">
    <property type="nucleotide sequence ID" value="XM_031540923.1"/>
</dbReference>
<dbReference type="GO" id="GO:0045944">
    <property type="term" value="P:positive regulation of transcription by RNA polymerase II"/>
    <property type="evidence" value="ECO:0007669"/>
    <property type="project" value="TreeGrafter"/>
</dbReference>
<reference evidence="10" key="2">
    <citation type="submission" date="2025-08" db="UniProtKB">
        <authorList>
            <consortium name="RefSeq"/>
        </authorList>
    </citation>
    <scope>IDENTIFICATION</scope>
    <source>
        <tissue evidence="10">Leaf</tissue>
    </source>
</reference>
<evidence type="ECO:0000256" key="2">
    <source>
        <dbReference type="ARBA" id="ARBA00022723"/>
    </source>
</evidence>
<organism evidence="9 10">
    <name type="scientific">Punica granatum</name>
    <name type="common">Pomegranate</name>
    <dbReference type="NCBI Taxonomy" id="22663"/>
    <lineage>
        <taxon>Eukaryota</taxon>
        <taxon>Viridiplantae</taxon>
        <taxon>Streptophyta</taxon>
        <taxon>Embryophyta</taxon>
        <taxon>Tracheophyta</taxon>
        <taxon>Spermatophyta</taxon>
        <taxon>Magnoliopsida</taxon>
        <taxon>eudicotyledons</taxon>
        <taxon>Gunneridae</taxon>
        <taxon>Pentapetalae</taxon>
        <taxon>rosids</taxon>
        <taxon>malvids</taxon>
        <taxon>Myrtales</taxon>
        <taxon>Lythraceae</taxon>
        <taxon>Punica</taxon>
    </lineage>
</organism>
<dbReference type="Pfam" id="PF16135">
    <property type="entry name" value="TDBD"/>
    <property type="match status" value="2"/>
</dbReference>
<dbReference type="PANTHER" id="PTHR47025:SF28">
    <property type="entry name" value="ACYL-COA N-ACYLTRANSFERASE WITH RING_FYVE_PHD-TYPE ZINC FINGER DOMAIN-CONTAINING PROTEIN"/>
    <property type="match status" value="1"/>
</dbReference>
<dbReference type="SUPFAM" id="SSF55729">
    <property type="entry name" value="Acyl-CoA N-acyltransferases (Nat)"/>
    <property type="match status" value="1"/>
</dbReference>
<dbReference type="PROSITE" id="PS01359">
    <property type="entry name" value="ZF_PHD_1"/>
    <property type="match status" value="1"/>
</dbReference>
<evidence type="ECO:0000313" key="9">
    <source>
        <dbReference type="Proteomes" id="UP000515151"/>
    </source>
</evidence>
<dbReference type="Pfam" id="PF23011">
    <property type="entry name" value="PHD-1st_NSD"/>
    <property type="match status" value="1"/>
</dbReference>
<dbReference type="InterPro" id="IPR019786">
    <property type="entry name" value="Zinc_finger_PHD-type_CS"/>
</dbReference>
<dbReference type="CDD" id="cd15539">
    <property type="entry name" value="PHD1_AIRE"/>
    <property type="match status" value="1"/>
</dbReference>
<gene>
    <name evidence="10" type="primary">LOC116207830</name>
</gene>
<dbReference type="SMART" id="SM00249">
    <property type="entry name" value="PHD"/>
    <property type="match status" value="2"/>
</dbReference>
<dbReference type="FunFam" id="3.30.40.10:FF:000494">
    <property type="entry name" value="Acyl-CoA N-acyltransferase with RING/FYVE/PHD-type zinc finger domain"/>
    <property type="match status" value="1"/>
</dbReference>
<dbReference type="GO" id="GO:0042393">
    <property type="term" value="F:histone binding"/>
    <property type="evidence" value="ECO:0007669"/>
    <property type="project" value="TreeGrafter"/>
</dbReference>
<dbReference type="Proteomes" id="UP000515151">
    <property type="component" value="Chromosome 5"/>
</dbReference>
<evidence type="ECO:0000256" key="6">
    <source>
        <dbReference type="PROSITE-ProRule" id="PRU00146"/>
    </source>
</evidence>
<dbReference type="Gene3D" id="3.30.40.10">
    <property type="entry name" value="Zinc/RING finger domain, C3HC4 (zinc finger)"/>
    <property type="match status" value="2"/>
</dbReference>
<evidence type="ECO:0000256" key="5">
    <source>
        <dbReference type="ARBA" id="ARBA00023242"/>
    </source>
</evidence>
<evidence type="ECO:0000259" key="8">
    <source>
        <dbReference type="PROSITE" id="PS50016"/>
    </source>
</evidence>
<dbReference type="AlphaFoldDB" id="A0A6P8DWU2"/>
<dbReference type="GO" id="GO:0005634">
    <property type="term" value="C:nucleus"/>
    <property type="evidence" value="ECO:0007669"/>
    <property type="project" value="UniProtKB-SubCell"/>
</dbReference>
<dbReference type="OrthoDB" id="1903104at2759"/>
<evidence type="ECO:0000256" key="4">
    <source>
        <dbReference type="ARBA" id="ARBA00022833"/>
    </source>
</evidence>
<reference evidence="9" key="1">
    <citation type="journal article" date="2020" name="Plant Biotechnol. J.">
        <title>The pomegranate (Punica granatum L.) draft genome dissects genetic divergence between soft- and hard-seeded cultivars.</title>
        <authorList>
            <person name="Luo X."/>
            <person name="Li H."/>
            <person name="Wu Z."/>
            <person name="Yao W."/>
            <person name="Zhao P."/>
            <person name="Cao D."/>
            <person name="Yu H."/>
            <person name="Li K."/>
            <person name="Poudel K."/>
            <person name="Zhao D."/>
            <person name="Zhang F."/>
            <person name="Xia X."/>
            <person name="Chen L."/>
            <person name="Wang Q."/>
            <person name="Jing D."/>
            <person name="Cao S."/>
        </authorList>
    </citation>
    <scope>NUCLEOTIDE SEQUENCE [LARGE SCALE GENOMIC DNA]</scope>
    <source>
        <strain evidence="9">cv. Tunisia</strain>
    </source>
</reference>
<evidence type="ECO:0000313" key="10">
    <source>
        <dbReference type="RefSeq" id="XP_031396783.1"/>
    </source>
</evidence>
<name>A0A6P8DWU2_PUNGR</name>
<accession>A0A6P8DWU2</accession>
<evidence type="ECO:0000256" key="7">
    <source>
        <dbReference type="SAM" id="MobiDB-lite"/>
    </source>
</evidence>
<dbReference type="InterPro" id="IPR001965">
    <property type="entry name" value="Znf_PHD"/>
</dbReference>
<feature type="region of interest" description="Disordered" evidence="7">
    <location>
        <begin position="18"/>
        <end position="47"/>
    </location>
</feature>
<dbReference type="InterPro" id="IPR032308">
    <property type="entry name" value="TDBD"/>
</dbReference>
<dbReference type="GO" id="GO:0008270">
    <property type="term" value="F:zinc ion binding"/>
    <property type="evidence" value="ECO:0007669"/>
    <property type="project" value="UniProtKB-KW"/>
</dbReference>
<dbReference type="GeneID" id="116207830"/>
<dbReference type="SUPFAM" id="SSF57903">
    <property type="entry name" value="FYVE/PHD zinc finger"/>
    <property type="match status" value="2"/>
</dbReference>